<dbReference type="PANTHER" id="PTHR47396:SF1">
    <property type="entry name" value="ATP-DEPENDENT HELICASE IRC3-RELATED"/>
    <property type="match status" value="1"/>
</dbReference>
<dbReference type="GO" id="GO:0003677">
    <property type="term" value="F:DNA binding"/>
    <property type="evidence" value="ECO:0007669"/>
    <property type="project" value="InterPro"/>
</dbReference>
<dbReference type="SMART" id="SM00487">
    <property type="entry name" value="DEXDc"/>
    <property type="match status" value="1"/>
</dbReference>
<reference evidence="2" key="1">
    <citation type="journal article" date="2020" name="Nature">
        <title>Giant virus diversity and host interactions through global metagenomics.</title>
        <authorList>
            <person name="Schulz F."/>
            <person name="Roux S."/>
            <person name="Paez-Espino D."/>
            <person name="Jungbluth S."/>
            <person name="Walsh D.A."/>
            <person name="Denef V.J."/>
            <person name="McMahon K.D."/>
            <person name="Konstantinidis K.T."/>
            <person name="Eloe-Fadrosh E.A."/>
            <person name="Kyrpides N.C."/>
            <person name="Woyke T."/>
        </authorList>
    </citation>
    <scope>NUCLEOTIDE SEQUENCE</scope>
    <source>
        <strain evidence="2">GVMAG-M-3300023179-103</strain>
    </source>
</reference>
<name>A0A6C0DYV3_9ZZZZ</name>
<dbReference type="InterPro" id="IPR014001">
    <property type="entry name" value="Helicase_ATP-bd"/>
</dbReference>
<dbReference type="GO" id="GO:0005829">
    <property type="term" value="C:cytosol"/>
    <property type="evidence" value="ECO:0007669"/>
    <property type="project" value="TreeGrafter"/>
</dbReference>
<dbReference type="InterPro" id="IPR027417">
    <property type="entry name" value="P-loop_NTPase"/>
</dbReference>
<dbReference type="AlphaFoldDB" id="A0A6C0DYV3"/>
<organism evidence="2">
    <name type="scientific">viral metagenome</name>
    <dbReference type="NCBI Taxonomy" id="1070528"/>
    <lineage>
        <taxon>unclassified sequences</taxon>
        <taxon>metagenomes</taxon>
        <taxon>organismal metagenomes</taxon>
    </lineage>
</organism>
<dbReference type="SUPFAM" id="SSF52540">
    <property type="entry name" value="P-loop containing nucleoside triphosphate hydrolases"/>
    <property type="match status" value="1"/>
</dbReference>
<accession>A0A6C0DYV3</accession>
<sequence length="717" mass="85348">MSNIDELIKSCMKEIKNIYDKIDDGYENTDILEEYEDITMKMLKFIKTKDITYFKFWFNVIKLQINSSTAKEKIYDLFSNDPNNNKEITKFYVEKIYDNLKIEDDLYDLKIYINKKEDTNIKSNFELNASQKQVKKYFEDNEIQNGIICHATGTGKTICQFIIMGSVFENENKVIFLLCNFKNIIHQTFYSDDNKINYNLFRILKKEQIFNIWDCDIYDVSSDEKRVEIINSIKKIKDTTQNKIFLINTQYINNEKCRYKQLPVPNLILFDECHNITGEKTYEMLEYFSKKDTKIIGLSATPIRNIKSAKNYDKLRNIFPDDNNDINILSNYDNIKAITNGDILNIEIFLFSTKIKNDNKYSDENINSCIDCIIKVLSKMFYKKMILWCGTIKHTTRMYEELKKKVPTKIKEIKKENIYMDHSQTDDEGKDYLEFKNIKNGIIVCANKYREGSDIKYLGACVLADFVLEKSQCVFIQCIGRVQRKEEKDYPEKKISYVIDHYDISDDKQITIKGIVKKLIGYYTDFYNHTTLKQTDRDLLDEYNKIMRTYEFKKKDKIIVLQLNNKLKININIDDVDISMSDTETEVKIELEEKFKKENNLTDDKLLSIEYKAFTKNNKEYYNIESKEEYMEYIKTKKLEPNPETKYKSIWKGWNDYLGIEKQKYINTSKEVKYICKKYNITKSNYETKAKEHNLPPTLEEFKSVYGKNFDIFIFFN</sequence>
<evidence type="ECO:0000313" key="2">
    <source>
        <dbReference type="EMBL" id="QHT21954.1"/>
    </source>
</evidence>
<feature type="domain" description="Helicase ATP-binding" evidence="1">
    <location>
        <begin position="137"/>
        <end position="320"/>
    </location>
</feature>
<dbReference type="InterPro" id="IPR006935">
    <property type="entry name" value="Helicase/UvrB_N"/>
</dbReference>
<dbReference type="Pfam" id="PF04851">
    <property type="entry name" value="ResIII"/>
    <property type="match status" value="1"/>
</dbReference>
<dbReference type="GO" id="GO:0005524">
    <property type="term" value="F:ATP binding"/>
    <property type="evidence" value="ECO:0007669"/>
    <property type="project" value="InterPro"/>
</dbReference>
<dbReference type="Gene3D" id="3.40.50.300">
    <property type="entry name" value="P-loop containing nucleotide triphosphate hydrolases"/>
    <property type="match status" value="2"/>
</dbReference>
<dbReference type="PROSITE" id="PS51192">
    <property type="entry name" value="HELICASE_ATP_BIND_1"/>
    <property type="match status" value="1"/>
</dbReference>
<dbReference type="PANTHER" id="PTHR47396">
    <property type="entry name" value="TYPE I RESTRICTION ENZYME ECOKI R PROTEIN"/>
    <property type="match status" value="1"/>
</dbReference>
<dbReference type="EMBL" id="MN739699">
    <property type="protein sequence ID" value="QHT21954.1"/>
    <property type="molecule type" value="Genomic_DNA"/>
</dbReference>
<proteinExistence type="predicted"/>
<evidence type="ECO:0000259" key="1">
    <source>
        <dbReference type="PROSITE" id="PS51192"/>
    </source>
</evidence>
<dbReference type="InterPro" id="IPR050742">
    <property type="entry name" value="Helicase_Restrict-Modif_Enz"/>
</dbReference>
<protein>
    <recommendedName>
        <fullName evidence="1">Helicase ATP-binding domain-containing protein</fullName>
    </recommendedName>
</protein>
<dbReference type="GO" id="GO:0016787">
    <property type="term" value="F:hydrolase activity"/>
    <property type="evidence" value="ECO:0007669"/>
    <property type="project" value="InterPro"/>
</dbReference>